<dbReference type="Proteomes" id="UP000095003">
    <property type="component" value="Unassembled WGS sequence"/>
</dbReference>
<gene>
    <name evidence="1" type="ORF">BEH84_01505</name>
</gene>
<dbReference type="EMBL" id="MCGI01000001">
    <property type="protein sequence ID" value="ODM13786.1"/>
    <property type="molecule type" value="Genomic_DNA"/>
</dbReference>
<organism evidence="1 2">
    <name type="scientific">Eisenbergiella tayi</name>
    <dbReference type="NCBI Taxonomy" id="1432052"/>
    <lineage>
        <taxon>Bacteria</taxon>
        <taxon>Bacillati</taxon>
        <taxon>Bacillota</taxon>
        <taxon>Clostridia</taxon>
        <taxon>Lachnospirales</taxon>
        <taxon>Lachnospiraceae</taxon>
        <taxon>Eisenbergiella</taxon>
    </lineage>
</organism>
<accession>A0A1E3AZX0</accession>
<name>A0A1E3AZX0_9FIRM</name>
<evidence type="ECO:0000313" key="1">
    <source>
        <dbReference type="EMBL" id="ODM13786.1"/>
    </source>
</evidence>
<protein>
    <submittedName>
        <fullName evidence="1">Uncharacterized protein</fullName>
    </submittedName>
</protein>
<dbReference type="AlphaFoldDB" id="A0A1E3AZX0"/>
<reference evidence="1 2" key="1">
    <citation type="submission" date="2016-07" db="EMBL/GenBank/DDBJ databases">
        <title>Characterization of isolates of Eisenbergiella tayi derived from blood cultures, using whole genome sequencing.</title>
        <authorList>
            <person name="Burdz T."/>
            <person name="Wiebe D."/>
            <person name="Huynh C."/>
            <person name="Bernard K."/>
        </authorList>
    </citation>
    <scope>NUCLEOTIDE SEQUENCE [LARGE SCALE GENOMIC DNA]</scope>
    <source>
        <strain evidence="1 2">NML 120489</strain>
    </source>
</reference>
<proteinExistence type="predicted"/>
<evidence type="ECO:0000313" key="2">
    <source>
        <dbReference type="Proteomes" id="UP000095003"/>
    </source>
</evidence>
<sequence length="122" mass="14316">MHKLKWIYHHVHRFKTEFIRKIRHCPYDCQFHTLQGGIHMFLRIKNKHEQITKTQVYLTGSLVNILRAGMPALYLYQGNLIRTATVQAILEASPEYVCFETDNSIYTISYTTMPIEESKAIA</sequence>
<comment type="caution">
    <text evidence="1">The sequence shown here is derived from an EMBL/GenBank/DDBJ whole genome shotgun (WGS) entry which is preliminary data.</text>
</comment>